<evidence type="ECO:0000256" key="1">
    <source>
        <dbReference type="ARBA" id="ARBA00001974"/>
    </source>
</evidence>
<proteinExistence type="predicted"/>
<protein>
    <submittedName>
        <fullName evidence="6">O-methyltransferase</fullName>
    </submittedName>
</protein>
<organism evidence="6 7">
    <name type="scientific">Colletotrichum orchidophilum</name>
    <dbReference type="NCBI Taxonomy" id="1209926"/>
    <lineage>
        <taxon>Eukaryota</taxon>
        <taxon>Fungi</taxon>
        <taxon>Dikarya</taxon>
        <taxon>Ascomycota</taxon>
        <taxon>Pezizomycotina</taxon>
        <taxon>Sordariomycetes</taxon>
        <taxon>Hypocreomycetidae</taxon>
        <taxon>Glomerellales</taxon>
        <taxon>Glomerellaceae</taxon>
        <taxon>Colletotrichum</taxon>
    </lineage>
</organism>
<gene>
    <name evidence="6" type="ORF">CORC01_14447</name>
</gene>
<dbReference type="STRING" id="1209926.A0A1G4AM55"/>
<dbReference type="PANTHER" id="PTHR47178:SF5">
    <property type="entry name" value="FAD-BINDING DOMAIN-CONTAINING PROTEIN"/>
    <property type="match status" value="1"/>
</dbReference>
<dbReference type="Pfam" id="PF13450">
    <property type="entry name" value="NAD_binding_8"/>
    <property type="match status" value="1"/>
</dbReference>
<dbReference type="SUPFAM" id="SSF51905">
    <property type="entry name" value="FAD/NAD(P)-binding domain"/>
    <property type="match status" value="1"/>
</dbReference>
<keyword evidence="4" id="KW-0560">Oxidoreductase</keyword>
<dbReference type="GO" id="GO:0008168">
    <property type="term" value="F:methyltransferase activity"/>
    <property type="evidence" value="ECO:0007669"/>
    <property type="project" value="UniProtKB-KW"/>
</dbReference>
<evidence type="ECO:0000256" key="4">
    <source>
        <dbReference type="ARBA" id="ARBA00023002"/>
    </source>
</evidence>
<dbReference type="GO" id="GO:0004497">
    <property type="term" value="F:monooxygenase activity"/>
    <property type="evidence" value="ECO:0007669"/>
    <property type="project" value="UniProtKB-KW"/>
</dbReference>
<evidence type="ECO:0000256" key="2">
    <source>
        <dbReference type="ARBA" id="ARBA00022630"/>
    </source>
</evidence>
<name>A0A1G4AM55_9PEZI</name>
<dbReference type="AlphaFoldDB" id="A0A1G4AM55"/>
<keyword evidence="6" id="KW-0808">Transferase</keyword>
<dbReference type="GO" id="GO:0032259">
    <property type="term" value="P:methylation"/>
    <property type="evidence" value="ECO:0007669"/>
    <property type="project" value="UniProtKB-KW"/>
</dbReference>
<dbReference type="EMBL" id="MJBS01000297">
    <property type="protein sequence ID" value="OHE90254.1"/>
    <property type="molecule type" value="Genomic_DNA"/>
</dbReference>
<evidence type="ECO:0000256" key="5">
    <source>
        <dbReference type="ARBA" id="ARBA00023033"/>
    </source>
</evidence>
<keyword evidence="6" id="KW-0489">Methyltransferase</keyword>
<dbReference type="RefSeq" id="XP_022467431.1">
    <property type="nucleotide sequence ID" value="XM_022626058.1"/>
</dbReference>
<evidence type="ECO:0000256" key="3">
    <source>
        <dbReference type="ARBA" id="ARBA00022827"/>
    </source>
</evidence>
<comment type="caution">
    <text evidence="6">The sequence shown here is derived from an EMBL/GenBank/DDBJ whole genome shotgun (WGS) entry which is preliminary data.</text>
</comment>
<accession>A0A1G4AM55</accession>
<reference evidence="6 7" key="1">
    <citation type="submission" date="2016-09" db="EMBL/GenBank/DDBJ databases">
        <authorList>
            <person name="Capua I."/>
            <person name="De Benedictis P."/>
            <person name="Joannis T."/>
            <person name="Lombin L.H."/>
            <person name="Cattoli G."/>
        </authorList>
    </citation>
    <scope>NUCLEOTIDE SEQUENCE [LARGE SCALE GENOMIC DNA]</scope>
    <source>
        <strain evidence="6 7">IMI 309357</strain>
    </source>
</reference>
<dbReference type="GeneID" id="34567568"/>
<dbReference type="PANTHER" id="PTHR47178">
    <property type="entry name" value="MONOOXYGENASE, FAD-BINDING"/>
    <property type="match status" value="1"/>
</dbReference>
<keyword evidence="7" id="KW-1185">Reference proteome</keyword>
<dbReference type="Proteomes" id="UP000176998">
    <property type="component" value="Unassembled WGS sequence"/>
</dbReference>
<sequence length="132" mass="14742">MMMQVFNARGRELENWKALLNDVGIEIEHSRQPDDGVMGLLTVQIQSSGPGSLNEFGHIKKPFMPATEDWPVLIMGAGISGLCLAQALKKHNITFRVFERDLVVDSRPQGYHLKLRRDAAVALDESLPEEVC</sequence>
<comment type="cofactor">
    <cofactor evidence="1">
        <name>FAD</name>
        <dbReference type="ChEBI" id="CHEBI:57692"/>
    </cofactor>
</comment>
<keyword evidence="2" id="KW-0285">Flavoprotein</keyword>
<dbReference type="InterPro" id="IPR036188">
    <property type="entry name" value="FAD/NAD-bd_sf"/>
</dbReference>
<evidence type="ECO:0000313" key="6">
    <source>
        <dbReference type="EMBL" id="OHE90254.1"/>
    </source>
</evidence>
<dbReference type="OrthoDB" id="655030at2759"/>
<keyword evidence="3" id="KW-0274">FAD</keyword>
<evidence type="ECO:0000313" key="7">
    <source>
        <dbReference type="Proteomes" id="UP000176998"/>
    </source>
</evidence>
<dbReference type="Gene3D" id="3.50.50.60">
    <property type="entry name" value="FAD/NAD(P)-binding domain"/>
    <property type="match status" value="1"/>
</dbReference>
<keyword evidence="5" id="KW-0503">Monooxygenase</keyword>